<name>A0A833QMQ3_9POAL</name>
<feature type="compositionally biased region" description="Gly residues" evidence="1">
    <location>
        <begin position="172"/>
        <end position="202"/>
    </location>
</feature>
<dbReference type="AlphaFoldDB" id="A0A833QMQ3"/>
<evidence type="ECO:0000313" key="4">
    <source>
        <dbReference type="EMBL" id="KAF3325833.1"/>
    </source>
</evidence>
<feature type="region of interest" description="Disordered" evidence="1">
    <location>
        <begin position="110"/>
        <end position="132"/>
    </location>
</feature>
<feature type="transmembrane region" description="Helical" evidence="2">
    <location>
        <begin position="226"/>
        <end position="247"/>
    </location>
</feature>
<evidence type="ECO:0000256" key="3">
    <source>
        <dbReference type="SAM" id="SignalP"/>
    </source>
</evidence>
<feature type="region of interest" description="Disordered" evidence="1">
    <location>
        <begin position="166"/>
        <end position="221"/>
    </location>
</feature>
<evidence type="ECO:0000256" key="1">
    <source>
        <dbReference type="SAM" id="MobiDB-lite"/>
    </source>
</evidence>
<keyword evidence="5" id="KW-1185">Reference proteome</keyword>
<feature type="chain" id="PRO_5032364293" description="Glycine-rich protein" evidence="3">
    <location>
        <begin position="27"/>
        <end position="249"/>
    </location>
</feature>
<keyword evidence="2" id="KW-0812">Transmembrane</keyword>
<sequence length="249" mass="25748">MMKSSLLLSFFFFTIILQASWCLASGSSNGEKLATLPRPQAEAGTIKDAGLQFPRCTDFSSFWSLRKVRCTQTNSNYGREPFAADVPNAKYSRKLRNVVTLQTMNFSHKGGAGGGGGGGGGVGGGKGGGGSALQATTDRVVGGLQRAYIASARYLQEFNKVDEMEITDKRGGGGGGEGAGGGGASGGNGNGENGNGEQGSGTGENTNGSESVHQGKKKHNNAPSLGYPWISMLLGFGIYTIMSFSSFMI</sequence>
<evidence type="ECO:0000256" key="2">
    <source>
        <dbReference type="SAM" id="Phobius"/>
    </source>
</evidence>
<dbReference type="Proteomes" id="UP000623129">
    <property type="component" value="Unassembled WGS sequence"/>
</dbReference>
<proteinExistence type="predicted"/>
<evidence type="ECO:0008006" key="6">
    <source>
        <dbReference type="Google" id="ProtNLM"/>
    </source>
</evidence>
<keyword evidence="2" id="KW-0472">Membrane</keyword>
<protein>
    <recommendedName>
        <fullName evidence="6">Glycine-rich protein</fullName>
    </recommendedName>
</protein>
<feature type="signal peptide" evidence="3">
    <location>
        <begin position="1"/>
        <end position="26"/>
    </location>
</feature>
<evidence type="ECO:0000313" key="5">
    <source>
        <dbReference type="Proteomes" id="UP000623129"/>
    </source>
</evidence>
<comment type="caution">
    <text evidence="4">The sequence shown here is derived from an EMBL/GenBank/DDBJ whole genome shotgun (WGS) entry which is preliminary data.</text>
</comment>
<dbReference type="EMBL" id="SWLB01000019">
    <property type="protein sequence ID" value="KAF3325833.1"/>
    <property type="molecule type" value="Genomic_DNA"/>
</dbReference>
<keyword evidence="2" id="KW-1133">Transmembrane helix</keyword>
<keyword evidence="3" id="KW-0732">Signal</keyword>
<feature type="compositionally biased region" description="Gly residues" evidence="1">
    <location>
        <begin position="110"/>
        <end position="131"/>
    </location>
</feature>
<accession>A0A833QMQ3</accession>
<gene>
    <name evidence="4" type="ORF">FCM35_KLT08913</name>
</gene>
<reference evidence="4" key="1">
    <citation type="submission" date="2020-01" db="EMBL/GenBank/DDBJ databases">
        <title>Genome sequence of Kobresia littledalei, the first chromosome-level genome in the family Cyperaceae.</title>
        <authorList>
            <person name="Qu G."/>
        </authorList>
    </citation>
    <scope>NUCLEOTIDE SEQUENCE</scope>
    <source>
        <strain evidence="4">C.B.Clarke</strain>
        <tissue evidence="4">Leaf</tissue>
    </source>
</reference>
<organism evidence="4 5">
    <name type="scientific">Carex littledalei</name>
    <dbReference type="NCBI Taxonomy" id="544730"/>
    <lineage>
        <taxon>Eukaryota</taxon>
        <taxon>Viridiplantae</taxon>
        <taxon>Streptophyta</taxon>
        <taxon>Embryophyta</taxon>
        <taxon>Tracheophyta</taxon>
        <taxon>Spermatophyta</taxon>
        <taxon>Magnoliopsida</taxon>
        <taxon>Liliopsida</taxon>
        <taxon>Poales</taxon>
        <taxon>Cyperaceae</taxon>
        <taxon>Cyperoideae</taxon>
        <taxon>Cariceae</taxon>
        <taxon>Carex</taxon>
        <taxon>Carex subgen. Euthyceras</taxon>
    </lineage>
</organism>